<sequence>MTLFVRETRQTLRVARGGRALAWIGPALRGLAGGRLRAHVCRLPVAEQMTRWRTCAGCPAMSGCAYGETYEPDPPAGVVLAPGWENTTRPIVIAPQFPVPEWLTPGVAFDVSIIAIGRTAAAHVDDVWEALRIGGADLAIGLGDDRILFDLEPGGGNADRELTLPPGPGDEPPVPLVRVDLTSPLFLNETGADDHRRPVLRPTLAQLLRATLRTLGPLHRLYADPLPDAVFGAVKAAAAEVPTIRAEFHEFRQGRFSNRTKDRYEMVGAVGWAEYGPVPAWLVPWLEAGGRVFVGTHRIAGAGGWTVRPNAQREGER</sequence>
<dbReference type="AlphaFoldDB" id="A0A225DR92"/>
<dbReference type="Proteomes" id="UP000214646">
    <property type="component" value="Unassembled WGS sequence"/>
</dbReference>
<dbReference type="RefSeq" id="WP_088256083.1">
    <property type="nucleotide sequence ID" value="NZ_NIDE01000007.1"/>
</dbReference>
<reference evidence="2" key="1">
    <citation type="submission" date="2017-06" db="EMBL/GenBank/DDBJ databases">
        <title>Genome analysis of Fimbriiglobus ruber SP5, the first member of the order Planctomycetales with confirmed chitinolytic capability.</title>
        <authorList>
            <person name="Ravin N.V."/>
            <person name="Rakitin A.L."/>
            <person name="Ivanova A.A."/>
            <person name="Beletsky A.V."/>
            <person name="Kulichevskaya I.S."/>
            <person name="Mardanov A.V."/>
            <person name="Dedysh S.N."/>
        </authorList>
    </citation>
    <scope>NUCLEOTIDE SEQUENCE [LARGE SCALE GENOMIC DNA]</scope>
    <source>
        <strain evidence="2">SP5</strain>
    </source>
</reference>
<evidence type="ECO:0000313" key="2">
    <source>
        <dbReference type="Proteomes" id="UP000214646"/>
    </source>
</evidence>
<keyword evidence="2" id="KW-1185">Reference proteome</keyword>
<gene>
    <name evidence="1" type="ORF">FRUB_05030</name>
</gene>
<evidence type="ECO:0000313" key="1">
    <source>
        <dbReference type="EMBL" id="OWK41138.1"/>
    </source>
</evidence>
<accession>A0A225DR92</accession>
<dbReference type="EMBL" id="NIDE01000007">
    <property type="protein sequence ID" value="OWK41138.1"/>
    <property type="molecule type" value="Genomic_DNA"/>
</dbReference>
<name>A0A225DR92_9BACT</name>
<proteinExistence type="predicted"/>
<comment type="caution">
    <text evidence="1">The sequence shown here is derived from an EMBL/GenBank/DDBJ whole genome shotgun (WGS) entry which is preliminary data.</text>
</comment>
<protein>
    <submittedName>
        <fullName evidence="1">CRISPR repeat RNA endoribonuclease Cas6</fullName>
    </submittedName>
</protein>
<organism evidence="1 2">
    <name type="scientific">Fimbriiglobus ruber</name>
    <dbReference type="NCBI Taxonomy" id="1908690"/>
    <lineage>
        <taxon>Bacteria</taxon>
        <taxon>Pseudomonadati</taxon>
        <taxon>Planctomycetota</taxon>
        <taxon>Planctomycetia</taxon>
        <taxon>Gemmatales</taxon>
        <taxon>Gemmataceae</taxon>
        <taxon>Fimbriiglobus</taxon>
    </lineage>
</organism>